<evidence type="ECO:0000256" key="9">
    <source>
        <dbReference type="ARBA" id="ARBA00023242"/>
    </source>
</evidence>
<evidence type="ECO:0000256" key="3">
    <source>
        <dbReference type="ARBA" id="ARBA00022664"/>
    </source>
</evidence>
<dbReference type="GO" id="GO:0045131">
    <property type="term" value="F:pre-mRNA branch point binding"/>
    <property type="evidence" value="ECO:0007669"/>
    <property type="project" value="UniProtKB-UniRule"/>
</dbReference>
<evidence type="ECO:0000256" key="7">
    <source>
        <dbReference type="ARBA" id="ARBA00022884"/>
    </source>
</evidence>
<keyword evidence="15" id="KW-1185">Reference proteome</keyword>
<organism evidence="14 15">
    <name type="scientific">Stylonychia lemnae</name>
    <name type="common">Ciliate</name>
    <dbReference type="NCBI Taxonomy" id="5949"/>
    <lineage>
        <taxon>Eukaryota</taxon>
        <taxon>Sar</taxon>
        <taxon>Alveolata</taxon>
        <taxon>Ciliophora</taxon>
        <taxon>Intramacronucleata</taxon>
        <taxon>Spirotrichea</taxon>
        <taxon>Stichotrichia</taxon>
        <taxon>Sporadotrichida</taxon>
        <taxon>Oxytrichidae</taxon>
        <taxon>Stylonychinae</taxon>
        <taxon>Stylonychia</taxon>
    </lineage>
</organism>
<evidence type="ECO:0000313" key="15">
    <source>
        <dbReference type="Proteomes" id="UP000039865"/>
    </source>
</evidence>
<dbReference type="InterPro" id="IPR004087">
    <property type="entry name" value="KH_dom"/>
</dbReference>
<dbReference type="SMART" id="SM00322">
    <property type="entry name" value="KH"/>
    <property type="match status" value="1"/>
</dbReference>
<dbReference type="InParanoid" id="A0A078AD96"/>
<dbReference type="GO" id="GO:0048024">
    <property type="term" value="P:regulation of mRNA splicing, via spliceosome"/>
    <property type="evidence" value="ECO:0007669"/>
    <property type="project" value="TreeGrafter"/>
</dbReference>
<dbReference type="GO" id="GO:0008270">
    <property type="term" value="F:zinc ion binding"/>
    <property type="evidence" value="ECO:0007669"/>
    <property type="project" value="UniProtKB-UniRule"/>
</dbReference>
<evidence type="ECO:0000256" key="10">
    <source>
        <dbReference type="PROSITE-ProRule" id="PRU00047"/>
    </source>
</evidence>
<keyword evidence="4 11" id="KW-0479">Metal-binding</keyword>
<feature type="compositionally biased region" description="Polar residues" evidence="12">
    <location>
        <begin position="623"/>
        <end position="642"/>
    </location>
</feature>
<dbReference type="InterPro" id="IPR032570">
    <property type="entry name" value="SF1-HH"/>
</dbReference>
<feature type="region of interest" description="Disordered" evidence="12">
    <location>
        <begin position="623"/>
        <end position="660"/>
    </location>
</feature>
<comment type="similarity">
    <text evidence="2 11">Belongs to the BBP/SF1 family.</text>
</comment>
<dbReference type="PANTHER" id="PTHR11208:SF45">
    <property type="entry name" value="SPLICING FACTOR 1"/>
    <property type="match status" value="1"/>
</dbReference>
<name>A0A078AD96_STYLE</name>
<dbReference type="Proteomes" id="UP000039865">
    <property type="component" value="Unassembled WGS sequence"/>
</dbReference>
<dbReference type="Gene3D" id="3.30.1370.10">
    <property type="entry name" value="K Homology domain, type 1"/>
    <property type="match status" value="1"/>
</dbReference>
<dbReference type="GO" id="GO:0005681">
    <property type="term" value="C:spliceosomal complex"/>
    <property type="evidence" value="ECO:0007669"/>
    <property type="project" value="UniProtKB-KW"/>
</dbReference>
<reference evidence="14 15" key="1">
    <citation type="submission" date="2014-06" db="EMBL/GenBank/DDBJ databases">
        <authorList>
            <person name="Swart Estienne"/>
        </authorList>
    </citation>
    <scope>NUCLEOTIDE SEQUENCE [LARGE SCALE GENOMIC DNA]</scope>
    <source>
        <strain evidence="14 15">130c</strain>
    </source>
</reference>
<evidence type="ECO:0000256" key="8">
    <source>
        <dbReference type="ARBA" id="ARBA00023187"/>
    </source>
</evidence>
<evidence type="ECO:0000256" key="2">
    <source>
        <dbReference type="ARBA" id="ARBA00010382"/>
    </source>
</evidence>
<dbReference type="InterPro" id="IPR036612">
    <property type="entry name" value="KH_dom_type_1_sf"/>
</dbReference>
<dbReference type="Gene3D" id="4.10.60.10">
    <property type="entry name" value="Zinc finger, CCHC-type"/>
    <property type="match status" value="1"/>
</dbReference>
<dbReference type="SUPFAM" id="SSF57756">
    <property type="entry name" value="Retrovirus zinc finger-like domains"/>
    <property type="match status" value="1"/>
</dbReference>
<keyword evidence="11" id="KW-0747">Spliceosome</keyword>
<keyword evidence="5 10" id="KW-0863">Zinc-finger</keyword>
<feature type="domain" description="CCHC-type" evidence="13">
    <location>
        <begin position="242"/>
        <end position="257"/>
    </location>
</feature>
<keyword evidence="9 11" id="KW-0539">Nucleus</keyword>
<dbReference type="OrthoDB" id="6777263at2759"/>
<dbReference type="Pfam" id="PF22675">
    <property type="entry name" value="KH-I_KHDC4-BBP"/>
    <property type="match status" value="1"/>
</dbReference>
<evidence type="ECO:0000259" key="13">
    <source>
        <dbReference type="PROSITE" id="PS50158"/>
    </source>
</evidence>
<comment type="subcellular location">
    <subcellularLocation>
        <location evidence="1 11">Nucleus</location>
    </subcellularLocation>
</comment>
<feature type="region of interest" description="Disordered" evidence="12">
    <location>
        <begin position="515"/>
        <end position="549"/>
    </location>
</feature>
<proteinExistence type="inferred from homology"/>
<dbReference type="AlphaFoldDB" id="A0A078AD96"/>
<evidence type="ECO:0000256" key="1">
    <source>
        <dbReference type="ARBA" id="ARBA00004123"/>
    </source>
</evidence>
<evidence type="ECO:0000256" key="12">
    <source>
        <dbReference type="SAM" id="MobiDB-lite"/>
    </source>
</evidence>
<dbReference type="Pfam" id="PF16275">
    <property type="entry name" value="SF1-HH"/>
    <property type="match status" value="1"/>
</dbReference>
<dbReference type="Gene3D" id="6.10.140.1790">
    <property type="match status" value="1"/>
</dbReference>
<evidence type="ECO:0000256" key="5">
    <source>
        <dbReference type="ARBA" id="ARBA00022771"/>
    </source>
</evidence>
<keyword evidence="3 11" id="KW-0507">mRNA processing</keyword>
<evidence type="ECO:0000313" key="14">
    <source>
        <dbReference type="EMBL" id="CDW80214.1"/>
    </source>
</evidence>
<dbReference type="GO" id="GO:0003729">
    <property type="term" value="F:mRNA binding"/>
    <property type="evidence" value="ECO:0007669"/>
    <property type="project" value="TreeGrafter"/>
</dbReference>
<keyword evidence="7" id="KW-0694">RNA-binding</keyword>
<feature type="region of interest" description="Disordered" evidence="12">
    <location>
        <begin position="53"/>
        <end position="75"/>
    </location>
</feature>
<dbReference type="InterPro" id="IPR047086">
    <property type="entry name" value="SF1-HH_sf"/>
</dbReference>
<keyword evidence="8 11" id="KW-0508">mRNA splicing</keyword>
<dbReference type="PANTHER" id="PTHR11208">
    <property type="entry name" value="RNA-BINDING PROTEIN RELATED"/>
    <property type="match status" value="1"/>
</dbReference>
<dbReference type="EMBL" id="CCKQ01008750">
    <property type="protein sequence ID" value="CDW80214.1"/>
    <property type="molecule type" value="Genomic_DNA"/>
</dbReference>
<dbReference type="InterPro" id="IPR055256">
    <property type="entry name" value="KH_1_KHDC4/BBP-like"/>
</dbReference>
<evidence type="ECO:0000256" key="6">
    <source>
        <dbReference type="ARBA" id="ARBA00022833"/>
    </source>
</evidence>
<evidence type="ECO:0000256" key="4">
    <source>
        <dbReference type="ARBA" id="ARBA00022723"/>
    </source>
</evidence>
<dbReference type="SUPFAM" id="SSF54791">
    <property type="entry name" value="Eukaryotic type KH-domain (KH-domain type I)"/>
    <property type="match status" value="1"/>
</dbReference>
<dbReference type="InterPro" id="IPR036875">
    <property type="entry name" value="Znf_CCHC_sf"/>
</dbReference>
<dbReference type="InterPro" id="IPR001878">
    <property type="entry name" value="Znf_CCHC"/>
</dbReference>
<protein>
    <recommendedName>
        <fullName evidence="11">Branchpoint-bridging protein</fullName>
    </recommendedName>
</protein>
<keyword evidence="6 11" id="KW-0862">Zinc</keyword>
<dbReference type="PROSITE" id="PS50158">
    <property type="entry name" value="ZF_CCHC"/>
    <property type="match status" value="1"/>
</dbReference>
<evidence type="ECO:0000256" key="11">
    <source>
        <dbReference type="RuleBase" id="RU367126"/>
    </source>
</evidence>
<dbReference type="InterPro" id="IPR045071">
    <property type="entry name" value="BBP-like"/>
</dbReference>
<gene>
    <name evidence="14" type="primary">Contig15041.g16023</name>
    <name evidence="14" type="ORF">STYLEM_9210</name>
</gene>
<accession>A0A078AD96</accession>
<comment type="function">
    <text evidence="11">Necessary for the splicing of pre-mRNA. Has a role in the recognition of the branch site (5'-UACUAAC-3'), the pyrimidine tract and the 3'-splice site at the 3'-end of introns.</text>
</comment>
<dbReference type="GO" id="GO:0000398">
    <property type="term" value="P:mRNA splicing, via spliceosome"/>
    <property type="evidence" value="ECO:0007669"/>
    <property type="project" value="UniProtKB-UniRule"/>
</dbReference>
<sequence>MMNNGAKAGSNPSVIVMENYGENIQQSKSDPYYKEPNRRHRLDDLQRRIAVSDFEQNDPDIRSPSPEPVYDPKTGLRMNTRDQRLKEKYLKERNRLIYEVLQLDSTYTVCIYRFLQWMQAPPDYKPPKKFKKIPIPDPDNPTLNYIGQIIGPGGTTQQKLERESKCKIQIRGKGSQNKNKIYNKDEAEENEPLYVLVTANTDDHLAKGVAMIEAIIQQTDENKKYQLIVYDHLNVGSKKAWCECCGEQGHKFYECPERLLGNTSTIYCSICGSNNHPSADCPEKKKKKGIEEEITPEEELHNFLQDLKKEKDQREKYKMITGKEAPRSLNFAQFQAEQELKTIQNPFFAPGSSEQNQKLEKEQQLALAIIHGDSNGQVAQYRGNGQDTENPLATVFKNYSDTYSTMLANSVTQTQNQMAMKQAQQQLFQQQQLQSSNDGSSTFAQQTVQNNDETVDAQMQETQPDRNNEKKNDMTQELFLQQQQMFQQTQQSQIGAQSSYKSYKQEQQIAPHQNIAGGNLLPPVAGQPPYAQAFRPPIGQPPYPPQASGQAYPGYNPYYQQYQNWYGYGQNSQYYNYYGGYQYPSNYYYPQGYQQQYPYPQGYQQQPGPNEVIVNGAGIQSIPQVNDQQKEQNQVTGDNPMSGQELLPQAEVKNPIKTEI</sequence>